<organism evidence="1 2">
    <name type="scientific">Acinetobacter schindleri</name>
    <dbReference type="NCBI Taxonomy" id="108981"/>
    <lineage>
        <taxon>Bacteria</taxon>
        <taxon>Pseudomonadati</taxon>
        <taxon>Pseudomonadota</taxon>
        <taxon>Gammaproteobacteria</taxon>
        <taxon>Moraxellales</taxon>
        <taxon>Moraxellaceae</taxon>
        <taxon>Acinetobacter</taxon>
    </lineage>
</organism>
<reference evidence="1 2" key="1">
    <citation type="submission" date="2019-09" db="EMBL/GenBank/DDBJ databases">
        <title>Non-baumannii Acinetobacter spp. carrying blaNDM-1 isolated in China.</title>
        <authorList>
            <person name="Cui C."/>
            <person name="Chen C."/>
            <person name="Sun J."/>
            <person name="Liu Y."/>
        </authorList>
    </citation>
    <scope>NUCLEOTIDE SEQUENCE [LARGE SCALE GENOMIC DNA]</scope>
    <source>
        <strain evidence="1 2">HZE23-1</strain>
    </source>
</reference>
<dbReference type="Proteomes" id="UP000503505">
    <property type="component" value="Chromosome"/>
</dbReference>
<proteinExistence type="predicted"/>
<dbReference type="EMBL" id="CP044463">
    <property type="protein sequence ID" value="QIC67131.1"/>
    <property type="molecule type" value="Genomic_DNA"/>
</dbReference>
<sequence length="259" mass="29500">MQDLDLTTIISECFKSSSNLMMDLHQPAITLPEQLIHAVKEAAQTRAYTETIHHVMLLDQFDASRLSYVFSPLILSVLKHKTIFIAPANTELQQILGEYFRIEALKLNHTQALQEMDICFDLATDGCSMPDLQCYAVFKALLEPNCKSLIVIGNELDAGLKILLESFGIQVIQQKLMQQNFDLTEIEFKKLLWKRKTDSVAVTCEEITSANIELVTQLSGIQHADAERLIDDLMYSEHLFEKVSVFGEFTETIYKHQLK</sequence>
<protein>
    <submittedName>
        <fullName evidence="1">Uncharacterized protein</fullName>
    </submittedName>
</protein>
<name>A0AAE6WW15_9GAMM</name>
<evidence type="ECO:0000313" key="2">
    <source>
        <dbReference type="Proteomes" id="UP000503505"/>
    </source>
</evidence>
<gene>
    <name evidence="1" type="ORF">FSC10_07020</name>
</gene>
<accession>A0AAE6WW15</accession>
<dbReference type="AlphaFoldDB" id="A0AAE6WW15"/>
<evidence type="ECO:0000313" key="1">
    <source>
        <dbReference type="EMBL" id="QIC67131.1"/>
    </source>
</evidence>